<dbReference type="Proteomes" id="UP001155128">
    <property type="component" value="Unassembled WGS sequence"/>
</dbReference>
<accession>A0A9X2J217</accession>
<organism evidence="1 2">
    <name type="scientific">Sphingomicrobium sediminis</name>
    <dbReference type="NCBI Taxonomy" id="2950949"/>
    <lineage>
        <taxon>Bacteria</taxon>
        <taxon>Pseudomonadati</taxon>
        <taxon>Pseudomonadota</taxon>
        <taxon>Alphaproteobacteria</taxon>
        <taxon>Sphingomonadales</taxon>
        <taxon>Sphingomonadaceae</taxon>
        <taxon>Sphingomicrobium</taxon>
    </lineage>
</organism>
<dbReference type="EMBL" id="JAMSHT010000001">
    <property type="protein sequence ID" value="MCM8557334.1"/>
    <property type="molecule type" value="Genomic_DNA"/>
</dbReference>
<evidence type="ECO:0000313" key="1">
    <source>
        <dbReference type="EMBL" id="MCM8557334.1"/>
    </source>
</evidence>
<name>A0A9X2J217_9SPHN</name>
<evidence type="ECO:0000313" key="2">
    <source>
        <dbReference type="Proteomes" id="UP001155128"/>
    </source>
</evidence>
<keyword evidence="2" id="KW-1185">Reference proteome</keyword>
<sequence>MAHQIEFLIERMEEERAKADASDLVKVKERHERAAASWEKLVNRAVAADKLRAAEEERKAEMRAAQAEMA</sequence>
<dbReference type="RefSeq" id="WP_252113311.1">
    <property type="nucleotide sequence ID" value="NZ_JAMSHT010000001.1"/>
</dbReference>
<gene>
    <name evidence="1" type="ORF">NDO55_05810</name>
</gene>
<reference evidence="1" key="1">
    <citation type="submission" date="2022-06" db="EMBL/GenBank/DDBJ databases">
        <title>Sphingomicrobium sedimins sp. nov., a marine bacterium isolated from tidal flat.</title>
        <authorList>
            <person name="Kim C.-H."/>
            <person name="Yoo Y."/>
            <person name="Kim J.-J."/>
        </authorList>
    </citation>
    <scope>NUCLEOTIDE SEQUENCE</scope>
    <source>
        <strain evidence="1">GRR-S6-50</strain>
    </source>
</reference>
<protein>
    <submittedName>
        <fullName evidence="1">Uncharacterized protein</fullName>
    </submittedName>
</protein>
<proteinExistence type="predicted"/>
<comment type="caution">
    <text evidence="1">The sequence shown here is derived from an EMBL/GenBank/DDBJ whole genome shotgun (WGS) entry which is preliminary data.</text>
</comment>
<dbReference type="AlphaFoldDB" id="A0A9X2J217"/>